<comment type="similarity">
    <text evidence="3">Belongs to the NIP3 family.</text>
</comment>
<dbReference type="GO" id="GO:0043065">
    <property type="term" value="P:positive regulation of apoptotic process"/>
    <property type="evidence" value="ECO:0007669"/>
    <property type="project" value="InterPro"/>
</dbReference>
<evidence type="ECO:0000256" key="2">
    <source>
        <dbReference type="ARBA" id="ARBA00004325"/>
    </source>
</evidence>
<dbReference type="GO" id="GO:0042802">
    <property type="term" value="F:identical protein binding"/>
    <property type="evidence" value="ECO:0007669"/>
    <property type="project" value="UniProtKB-ARBA"/>
</dbReference>
<keyword evidence="7" id="KW-0496">Mitochondrion</keyword>
<proteinExistence type="inferred from homology"/>
<keyword evidence="8 10" id="KW-0472">Membrane</keyword>
<evidence type="ECO:0000256" key="8">
    <source>
        <dbReference type="ARBA" id="ARBA00023136"/>
    </source>
</evidence>
<comment type="subcellular location">
    <subcellularLocation>
        <location evidence="1">Membrane</location>
        <topology evidence="1">Single-pass membrane protein</topology>
    </subcellularLocation>
    <subcellularLocation>
        <location evidence="2">Mitochondrion membrane</location>
    </subcellularLocation>
</comment>
<evidence type="ECO:0008006" key="13">
    <source>
        <dbReference type="Google" id="ProtNLM"/>
    </source>
</evidence>
<dbReference type="GO" id="GO:0005741">
    <property type="term" value="C:mitochondrial outer membrane"/>
    <property type="evidence" value="ECO:0000318"/>
    <property type="project" value="GO_Central"/>
</dbReference>
<dbReference type="InParanoid" id="A7SPX3"/>
<evidence type="ECO:0000256" key="1">
    <source>
        <dbReference type="ARBA" id="ARBA00004167"/>
    </source>
</evidence>
<keyword evidence="4 10" id="KW-0812">Transmembrane</keyword>
<evidence type="ECO:0000313" key="11">
    <source>
        <dbReference type="EMBL" id="EDO34263.1"/>
    </source>
</evidence>
<evidence type="ECO:0000256" key="10">
    <source>
        <dbReference type="SAM" id="Phobius"/>
    </source>
</evidence>
<accession>A7SPX3</accession>
<protein>
    <recommendedName>
        <fullName evidence="13">BCL2/adenovirus E1B 19 kDa protein-interacting protein 3-like</fullName>
    </recommendedName>
</protein>
<feature type="transmembrane region" description="Helical" evidence="10">
    <location>
        <begin position="110"/>
        <end position="131"/>
    </location>
</feature>
<organism evidence="11 12">
    <name type="scientific">Nematostella vectensis</name>
    <name type="common">Starlet sea anemone</name>
    <dbReference type="NCBI Taxonomy" id="45351"/>
    <lineage>
        <taxon>Eukaryota</taxon>
        <taxon>Metazoa</taxon>
        <taxon>Cnidaria</taxon>
        <taxon>Anthozoa</taxon>
        <taxon>Hexacorallia</taxon>
        <taxon>Actiniaria</taxon>
        <taxon>Edwardsiidae</taxon>
        <taxon>Nematostella</taxon>
    </lineage>
</organism>
<feature type="compositionally biased region" description="Low complexity" evidence="9">
    <location>
        <begin position="1"/>
        <end position="19"/>
    </location>
</feature>
<keyword evidence="6 10" id="KW-1133">Transmembrane helix</keyword>
<dbReference type="Proteomes" id="UP000001593">
    <property type="component" value="Unassembled WGS sequence"/>
</dbReference>
<reference evidence="11 12" key="1">
    <citation type="journal article" date="2007" name="Science">
        <title>Sea anemone genome reveals ancestral eumetazoan gene repertoire and genomic organization.</title>
        <authorList>
            <person name="Putnam N.H."/>
            <person name="Srivastava M."/>
            <person name="Hellsten U."/>
            <person name="Dirks B."/>
            <person name="Chapman J."/>
            <person name="Salamov A."/>
            <person name="Terry A."/>
            <person name="Shapiro H."/>
            <person name="Lindquist E."/>
            <person name="Kapitonov V.V."/>
            <person name="Jurka J."/>
            <person name="Genikhovich G."/>
            <person name="Grigoriev I.V."/>
            <person name="Lucas S.M."/>
            <person name="Steele R.E."/>
            <person name="Finnerty J.R."/>
            <person name="Technau U."/>
            <person name="Martindale M.Q."/>
            <person name="Rokhsar D.S."/>
        </authorList>
    </citation>
    <scope>NUCLEOTIDE SEQUENCE [LARGE SCALE GENOMIC DNA]</scope>
    <source>
        <strain evidence="12">CH2 X CH6</strain>
    </source>
</reference>
<keyword evidence="5" id="KW-0053">Apoptosis</keyword>
<dbReference type="GO" id="GO:0005634">
    <property type="term" value="C:nucleus"/>
    <property type="evidence" value="ECO:0000318"/>
    <property type="project" value="GO_Central"/>
</dbReference>
<evidence type="ECO:0000256" key="5">
    <source>
        <dbReference type="ARBA" id="ARBA00022703"/>
    </source>
</evidence>
<evidence type="ECO:0000256" key="9">
    <source>
        <dbReference type="SAM" id="MobiDB-lite"/>
    </source>
</evidence>
<gene>
    <name evidence="11" type="ORF">NEMVEDRAFT_v1g215615</name>
</gene>
<evidence type="ECO:0000256" key="3">
    <source>
        <dbReference type="ARBA" id="ARBA00007710"/>
    </source>
</evidence>
<evidence type="ECO:0000256" key="7">
    <source>
        <dbReference type="ARBA" id="ARBA00023128"/>
    </source>
</evidence>
<evidence type="ECO:0000256" key="6">
    <source>
        <dbReference type="ARBA" id="ARBA00022989"/>
    </source>
</evidence>
<dbReference type="InterPro" id="IPR010548">
    <property type="entry name" value="BNIP3"/>
</dbReference>
<dbReference type="STRING" id="45351.A7SPX3"/>
<evidence type="ECO:0000256" key="4">
    <source>
        <dbReference type="ARBA" id="ARBA00022692"/>
    </source>
</evidence>
<dbReference type="OMA" id="EAVEDHY"/>
<dbReference type="PANTHER" id="PTHR15186">
    <property type="entry name" value="RE48077P"/>
    <property type="match status" value="1"/>
</dbReference>
<evidence type="ECO:0000313" key="12">
    <source>
        <dbReference type="Proteomes" id="UP000001593"/>
    </source>
</evidence>
<feature type="compositionally biased region" description="Polar residues" evidence="9">
    <location>
        <begin position="28"/>
        <end position="41"/>
    </location>
</feature>
<sequence length="141" mass="15283">MAHNGGNNSDSSNESLNGSWVNLDGSPPNGNSVHHSPTGSQAGVMEDLLAEAVEDHYRQNSNGEKSPSPRNPSQEVPASILPQEPKTDWIWEWSSGIERHPPNDLLNVNIYVVLPTILLSHLVAFGIGVYVGRKITETHAV</sequence>
<dbReference type="PANTHER" id="PTHR15186:SF5">
    <property type="entry name" value="BNIP3, ISOFORM A"/>
    <property type="match status" value="1"/>
</dbReference>
<dbReference type="HOGENOM" id="CLU_1827605_0_0_1"/>
<dbReference type="AlphaFoldDB" id="A7SPX3"/>
<keyword evidence="12" id="KW-1185">Reference proteome</keyword>
<dbReference type="GO" id="GO:0043067">
    <property type="term" value="P:regulation of programmed cell death"/>
    <property type="evidence" value="ECO:0000318"/>
    <property type="project" value="GO_Central"/>
</dbReference>
<dbReference type="EMBL" id="DS469738">
    <property type="protein sequence ID" value="EDO34263.1"/>
    <property type="molecule type" value="Genomic_DNA"/>
</dbReference>
<name>A7SPX3_NEMVE</name>
<feature type="region of interest" description="Disordered" evidence="9">
    <location>
        <begin position="1"/>
        <end position="83"/>
    </location>
</feature>
<dbReference type="GO" id="GO:0097345">
    <property type="term" value="P:mitochondrial outer membrane permeabilization"/>
    <property type="evidence" value="ECO:0000318"/>
    <property type="project" value="GO_Central"/>
</dbReference>
<dbReference type="Gene3D" id="6.10.250.1020">
    <property type="match status" value="1"/>
</dbReference>